<evidence type="ECO:0000313" key="2">
    <source>
        <dbReference type="EMBL" id="GAA4138974.1"/>
    </source>
</evidence>
<feature type="compositionally biased region" description="Low complexity" evidence="1">
    <location>
        <begin position="16"/>
        <end position="25"/>
    </location>
</feature>
<reference evidence="3" key="1">
    <citation type="journal article" date="2019" name="Int. J. Syst. Evol. Microbiol.">
        <title>The Global Catalogue of Microorganisms (GCM) 10K type strain sequencing project: providing services to taxonomists for standard genome sequencing and annotation.</title>
        <authorList>
            <consortium name="The Broad Institute Genomics Platform"/>
            <consortium name="The Broad Institute Genome Sequencing Center for Infectious Disease"/>
            <person name="Wu L."/>
            <person name="Ma J."/>
        </authorList>
    </citation>
    <scope>NUCLEOTIDE SEQUENCE [LARGE SCALE GENOMIC DNA]</scope>
    <source>
        <strain evidence="3">JCM 17589</strain>
    </source>
</reference>
<evidence type="ECO:0000313" key="3">
    <source>
        <dbReference type="Proteomes" id="UP001501845"/>
    </source>
</evidence>
<organism evidence="2 3">
    <name type="scientific">Streptomyces tunisiensis</name>
    <dbReference type="NCBI Taxonomy" id="948699"/>
    <lineage>
        <taxon>Bacteria</taxon>
        <taxon>Bacillati</taxon>
        <taxon>Actinomycetota</taxon>
        <taxon>Actinomycetes</taxon>
        <taxon>Kitasatosporales</taxon>
        <taxon>Streptomycetaceae</taxon>
        <taxon>Streptomyces</taxon>
    </lineage>
</organism>
<comment type="caution">
    <text evidence="2">The sequence shown here is derived from an EMBL/GenBank/DDBJ whole genome shotgun (WGS) entry which is preliminary data.</text>
</comment>
<evidence type="ECO:0000256" key="1">
    <source>
        <dbReference type="SAM" id="MobiDB-lite"/>
    </source>
</evidence>
<feature type="compositionally biased region" description="Low complexity" evidence="1">
    <location>
        <begin position="83"/>
        <end position="94"/>
    </location>
</feature>
<keyword evidence="3" id="KW-1185">Reference proteome</keyword>
<sequence length="94" mass="9298">MGNAFLPADARRLDDPLGAAAAPAGIRRRSLEGAGAKGPVPLAAHQAPGTGTARQAPGRDAGHRAPADTRAAPHGAFRAAPLSSSAGISSRSSR</sequence>
<accession>A0ABP7YNU5</accession>
<protein>
    <submittedName>
        <fullName evidence="2">Uncharacterized protein</fullName>
    </submittedName>
</protein>
<dbReference type="Proteomes" id="UP001501845">
    <property type="component" value="Unassembled WGS sequence"/>
</dbReference>
<feature type="region of interest" description="Disordered" evidence="1">
    <location>
        <begin position="1"/>
        <end position="94"/>
    </location>
</feature>
<gene>
    <name evidence="2" type="ORF">GCM10022285_36710</name>
</gene>
<proteinExistence type="predicted"/>
<dbReference type="EMBL" id="BAABBU010000016">
    <property type="protein sequence ID" value="GAA4138974.1"/>
    <property type="molecule type" value="Genomic_DNA"/>
</dbReference>
<name>A0ABP7YNU5_9ACTN</name>